<evidence type="ECO:0000313" key="2">
    <source>
        <dbReference type="Proteomes" id="UP001470230"/>
    </source>
</evidence>
<gene>
    <name evidence="1" type="ORF">M9Y10_035132</name>
</gene>
<proteinExistence type="predicted"/>
<accession>A0ABR2KIV0</accession>
<dbReference type="EMBL" id="JAPFFF010000005">
    <property type="protein sequence ID" value="KAK8890357.1"/>
    <property type="molecule type" value="Genomic_DNA"/>
</dbReference>
<keyword evidence="2" id="KW-1185">Reference proteome</keyword>
<protein>
    <submittedName>
        <fullName evidence="1">Uncharacterized protein</fullName>
    </submittedName>
</protein>
<comment type="caution">
    <text evidence="1">The sequence shown here is derived from an EMBL/GenBank/DDBJ whole genome shotgun (WGS) entry which is preliminary data.</text>
</comment>
<reference evidence="1 2" key="1">
    <citation type="submission" date="2024-04" db="EMBL/GenBank/DDBJ databases">
        <title>Tritrichomonas musculus Genome.</title>
        <authorList>
            <person name="Alves-Ferreira E."/>
            <person name="Grigg M."/>
            <person name="Lorenzi H."/>
            <person name="Galac M."/>
        </authorList>
    </citation>
    <scope>NUCLEOTIDE SEQUENCE [LARGE SCALE GENOMIC DNA]</scope>
    <source>
        <strain evidence="1 2">EAF2021</strain>
    </source>
</reference>
<dbReference type="Proteomes" id="UP001470230">
    <property type="component" value="Unassembled WGS sequence"/>
</dbReference>
<evidence type="ECO:0000313" key="1">
    <source>
        <dbReference type="EMBL" id="KAK8890357.1"/>
    </source>
</evidence>
<sequence>MNRPLSRRRHIDNDQEWSENINSFLNTSTSIENNNESHYANPSEYNNSNRIHVKKIKRSNYEVAKKAFLTAQRHQATMYKRYQTQMEKTDALIAKGKPPSCIQKQYDFVHVPINQVDNHGIEKIISKRNKEYTKSSKTLPKGYVVDLKTYHSLPPDRHFFVQERPRVFYWG</sequence>
<organism evidence="1 2">
    <name type="scientific">Tritrichomonas musculus</name>
    <dbReference type="NCBI Taxonomy" id="1915356"/>
    <lineage>
        <taxon>Eukaryota</taxon>
        <taxon>Metamonada</taxon>
        <taxon>Parabasalia</taxon>
        <taxon>Tritrichomonadida</taxon>
        <taxon>Tritrichomonadidae</taxon>
        <taxon>Tritrichomonas</taxon>
    </lineage>
</organism>
<name>A0ABR2KIV0_9EUKA</name>